<reference evidence="6 7" key="1">
    <citation type="submission" date="2013-03" db="EMBL/GenBank/DDBJ databases">
        <title>The Genome Sequence of Enterococcus dispar ATCC_51266 (Illumina only assembly).</title>
        <authorList>
            <consortium name="The Broad Institute Genomics Platform"/>
            <consortium name="The Broad Institute Genome Sequencing Center for Infectious Disease"/>
            <person name="Earl A."/>
            <person name="Russ C."/>
            <person name="Gilmore M."/>
            <person name="Surin D."/>
            <person name="Walker B."/>
            <person name="Young S."/>
            <person name="Zeng Q."/>
            <person name="Gargeya S."/>
            <person name="Fitzgerald M."/>
            <person name="Haas B."/>
            <person name="Abouelleil A."/>
            <person name="Allen A.W."/>
            <person name="Alvarado L."/>
            <person name="Arachchi H.M."/>
            <person name="Berlin A.M."/>
            <person name="Chapman S.B."/>
            <person name="Gainer-Dewar J."/>
            <person name="Goldberg J."/>
            <person name="Griggs A."/>
            <person name="Gujja S."/>
            <person name="Hansen M."/>
            <person name="Howarth C."/>
            <person name="Imamovic A."/>
            <person name="Ireland A."/>
            <person name="Larimer J."/>
            <person name="McCowan C."/>
            <person name="Murphy C."/>
            <person name="Pearson M."/>
            <person name="Poon T.W."/>
            <person name="Priest M."/>
            <person name="Roberts A."/>
            <person name="Saif S."/>
            <person name="Shea T."/>
            <person name="Sisk P."/>
            <person name="Sykes S."/>
            <person name="Wortman J."/>
            <person name="Nusbaum C."/>
            <person name="Birren B."/>
        </authorList>
    </citation>
    <scope>NUCLEOTIDE SEQUENCE [LARGE SCALE GENOMIC DNA]</scope>
    <source>
        <strain evidence="6 7">ATCC 51266</strain>
    </source>
</reference>
<sequence length="331" mass="37059">MKKASMQDIADALGISKNSVSQALRNKPGVSQKTKNLVQQKADELGYEYQIINSNSGTQRILLVATEFALSQTSFFGEIIKSIENELRKEDCQLAIHPLSQNEIESLTLPPNILDYDGVIILSHSDNNYIKEILATKLPVILVDHHDPSLLTDAILSKNIDGTFQAVSLLIENGLNRIGFIGDINFSPSYLERYRGYHRALSEHDLIYDKKIELTQIEETQGALFNKLKSIETMPDAWFCVNSGLAFMLNSYLQSAGYTIPEDISIICYDDTEFTRMAVPPITNVATDLHFMGQLAVNSLMKRITNPSAPFIHQQIIPNLNIRGSVKLRKS</sequence>
<keyword evidence="4" id="KW-0804">Transcription</keyword>
<keyword evidence="7" id="KW-1185">Reference proteome</keyword>
<evidence type="ECO:0000256" key="1">
    <source>
        <dbReference type="ARBA" id="ARBA00022491"/>
    </source>
</evidence>
<dbReference type="SUPFAM" id="SSF47413">
    <property type="entry name" value="lambda repressor-like DNA-binding domains"/>
    <property type="match status" value="1"/>
</dbReference>
<accession>S1NBM4</accession>
<gene>
    <name evidence="6" type="ORF">OMK_02119</name>
</gene>
<dbReference type="Gene3D" id="3.40.50.2300">
    <property type="match status" value="2"/>
</dbReference>
<dbReference type="PANTHER" id="PTHR30146:SF148">
    <property type="entry name" value="HTH-TYPE TRANSCRIPTIONAL REPRESSOR PURR-RELATED"/>
    <property type="match status" value="1"/>
</dbReference>
<dbReference type="CDD" id="cd01392">
    <property type="entry name" value="HTH_LacI"/>
    <property type="match status" value="1"/>
</dbReference>
<dbReference type="HOGENOM" id="CLU_037628_6_2_9"/>
<name>S1NBM4_9ENTE</name>
<evidence type="ECO:0000259" key="5">
    <source>
        <dbReference type="PROSITE" id="PS50932"/>
    </source>
</evidence>
<proteinExistence type="predicted"/>
<evidence type="ECO:0000256" key="2">
    <source>
        <dbReference type="ARBA" id="ARBA00023015"/>
    </source>
</evidence>
<evidence type="ECO:0000313" key="7">
    <source>
        <dbReference type="Proteomes" id="UP000014127"/>
    </source>
</evidence>
<evidence type="ECO:0000256" key="4">
    <source>
        <dbReference type="ARBA" id="ARBA00023163"/>
    </source>
</evidence>
<dbReference type="InterPro" id="IPR000843">
    <property type="entry name" value="HTH_LacI"/>
</dbReference>
<dbReference type="PATRIC" id="fig|1139219.3.peg.2066"/>
<protein>
    <recommendedName>
        <fullName evidence="5">HTH lacI-type domain-containing protein</fullName>
    </recommendedName>
</protein>
<dbReference type="Pfam" id="PF00356">
    <property type="entry name" value="LacI"/>
    <property type="match status" value="1"/>
</dbReference>
<dbReference type="OrthoDB" id="9796186at2"/>
<keyword evidence="2" id="KW-0805">Transcription regulation</keyword>
<dbReference type="InterPro" id="IPR028082">
    <property type="entry name" value="Peripla_BP_I"/>
</dbReference>
<dbReference type="Gene3D" id="1.10.260.40">
    <property type="entry name" value="lambda repressor-like DNA-binding domains"/>
    <property type="match status" value="1"/>
</dbReference>
<keyword evidence="1" id="KW-0678">Repressor</keyword>
<feature type="domain" description="HTH lacI-type" evidence="5">
    <location>
        <begin position="4"/>
        <end position="58"/>
    </location>
</feature>
<dbReference type="STRING" id="44009.RV01_GL001538"/>
<dbReference type="SUPFAM" id="SSF53822">
    <property type="entry name" value="Periplasmic binding protein-like I"/>
    <property type="match status" value="1"/>
</dbReference>
<dbReference type="Pfam" id="PF13377">
    <property type="entry name" value="Peripla_BP_3"/>
    <property type="match status" value="1"/>
</dbReference>
<dbReference type="eggNOG" id="COG1609">
    <property type="taxonomic scope" value="Bacteria"/>
</dbReference>
<dbReference type="Proteomes" id="UP000014127">
    <property type="component" value="Unassembled WGS sequence"/>
</dbReference>
<dbReference type="RefSeq" id="WP_016173258.1">
    <property type="nucleotide sequence ID" value="NZ_ASWK01000001.1"/>
</dbReference>
<dbReference type="SMART" id="SM00354">
    <property type="entry name" value="HTH_LACI"/>
    <property type="match status" value="1"/>
</dbReference>
<dbReference type="GO" id="GO:0003700">
    <property type="term" value="F:DNA-binding transcription factor activity"/>
    <property type="evidence" value="ECO:0007669"/>
    <property type="project" value="TreeGrafter"/>
</dbReference>
<evidence type="ECO:0000313" key="6">
    <source>
        <dbReference type="EMBL" id="EOT40267.1"/>
    </source>
</evidence>
<keyword evidence="3" id="KW-0238">DNA-binding</keyword>
<dbReference type="GO" id="GO:0000976">
    <property type="term" value="F:transcription cis-regulatory region binding"/>
    <property type="evidence" value="ECO:0007669"/>
    <property type="project" value="TreeGrafter"/>
</dbReference>
<dbReference type="InterPro" id="IPR046335">
    <property type="entry name" value="LacI/GalR-like_sensor"/>
</dbReference>
<dbReference type="EMBL" id="AHYR01000009">
    <property type="protein sequence ID" value="EOT40267.1"/>
    <property type="molecule type" value="Genomic_DNA"/>
</dbReference>
<dbReference type="AlphaFoldDB" id="S1NBM4"/>
<dbReference type="PROSITE" id="PS50932">
    <property type="entry name" value="HTH_LACI_2"/>
    <property type="match status" value="1"/>
</dbReference>
<comment type="caution">
    <text evidence="6">The sequence shown here is derived from an EMBL/GenBank/DDBJ whole genome shotgun (WGS) entry which is preliminary data.</text>
</comment>
<organism evidence="6 7">
    <name type="scientific">Enterococcus dispar ATCC 51266</name>
    <dbReference type="NCBI Taxonomy" id="1139219"/>
    <lineage>
        <taxon>Bacteria</taxon>
        <taxon>Bacillati</taxon>
        <taxon>Bacillota</taxon>
        <taxon>Bacilli</taxon>
        <taxon>Lactobacillales</taxon>
        <taxon>Enterococcaceae</taxon>
        <taxon>Enterococcus</taxon>
    </lineage>
</organism>
<evidence type="ECO:0000256" key="3">
    <source>
        <dbReference type="ARBA" id="ARBA00023125"/>
    </source>
</evidence>
<dbReference type="InterPro" id="IPR010982">
    <property type="entry name" value="Lambda_DNA-bd_dom_sf"/>
</dbReference>
<dbReference type="PANTHER" id="PTHR30146">
    <property type="entry name" value="LACI-RELATED TRANSCRIPTIONAL REPRESSOR"/>
    <property type="match status" value="1"/>
</dbReference>